<evidence type="ECO:0000313" key="3">
    <source>
        <dbReference type="Proteomes" id="UP000269374"/>
    </source>
</evidence>
<proteinExistence type="inferred from homology"/>
<dbReference type="Proteomes" id="UP000269374">
    <property type="component" value="Chromosome"/>
</dbReference>
<evidence type="ECO:0000313" key="2">
    <source>
        <dbReference type="EMBL" id="AYG01119.1"/>
    </source>
</evidence>
<dbReference type="AlphaFoldDB" id="A0A387BIC5"/>
<dbReference type="KEGG" id="lact:D7I46_08450"/>
<name>A0A387BIC5_9LACT</name>
<gene>
    <name evidence="2" type="ORF">D7I46_08450</name>
</gene>
<dbReference type="Pfam" id="PF06782">
    <property type="entry name" value="UPF0236"/>
    <property type="match status" value="1"/>
</dbReference>
<protein>
    <submittedName>
        <fullName evidence="2">ISLre2 family transposase</fullName>
    </submittedName>
</protein>
<dbReference type="RefSeq" id="WP_120772499.1">
    <property type="nucleotide sequence ID" value="NZ_CP032627.1"/>
</dbReference>
<evidence type="ECO:0000256" key="1">
    <source>
        <dbReference type="ARBA" id="ARBA00006539"/>
    </source>
</evidence>
<dbReference type="InterPro" id="IPR009620">
    <property type="entry name" value="UPF0236"/>
</dbReference>
<accession>A0A387BIC5</accession>
<keyword evidence="3" id="KW-1185">Reference proteome</keyword>
<dbReference type="EMBL" id="CP032627">
    <property type="protein sequence ID" value="AYG01119.1"/>
    <property type="molecule type" value="Genomic_DNA"/>
</dbReference>
<dbReference type="OrthoDB" id="2329161at2"/>
<sequence length="446" mass="52634">MVAQFDELAFELESQKRNIEHFLEVCKTYEDAEVARLIKSDWKVIRKAERTVTTLIGDVPLIRKCLRKEGKWKKPLDEWLGLEPYVRLSPEMNILVAETMIDLSFRKSAKQIRLHKHVELTKDSILKVRQLATKLYQEREAYREYEEHKTPKRKISRLYLEGDGVSVDEQQLTEEQKAQGKSRIDLAHFVAHEGVVEINKENRLIHKHRVIKASNPKARELMKDYLDSHYEITKETLLITNSDMGSGYTPEVFKDFAKFLGCKWEHHWDQYHLDQKISDYFKFLSGEDERSKQLEEMLRSAIRRHIKKDARLALNTAAALVEDEASLEKFEKFSERLLRYFQYTKPAHLRGYTHEGMGIVESQNTYIADRMKHRKMSWLPEGAETLAQLIIDSAEGTLRDLFTGKWREEWQKIEAMPTASYYLKEVEEVYEIKQVVQRSKSGRRLH</sequence>
<organism evidence="2 3">
    <name type="scientific">Lactococcus allomyrinae</name>
    <dbReference type="NCBI Taxonomy" id="2419773"/>
    <lineage>
        <taxon>Bacteria</taxon>
        <taxon>Bacillati</taxon>
        <taxon>Bacillota</taxon>
        <taxon>Bacilli</taxon>
        <taxon>Lactobacillales</taxon>
        <taxon>Streptococcaceae</taxon>
        <taxon>Lactococcus</taxon>
    </lineage>
</organism>
<reference evidence="2 3" key="1">
    <citation type="submission" date="2018-09" db="EMBL/GenBank/DDBJ databases">
        <title>Genome sequencing of strain 1JSPR-7.</title>
        <authorList>
            <person name="Heo J."/>
            <person name="Kim S.-J."/>
            <person name="Kwon S.-W."/>
        </authorList>
    </citation>
    <scope>NUCLEOTIDE SEQUENCE [LARGE SCALE GENOMIC DNA]</scope>
    <source>
        <strain evidence="2 3">1JSPR-7</strain>
    </source>
</reference>
<comment type="similarity">
    <text evidence="1">Belongs to the UPF0236 family.</text>
</comment>